<dbReference type="Proteomes" id="UP000270034">
    <property type="component" value="Chromosome"/>
</dbReference>
<name>A0A2Z5ZJZ5_9PROT</name>
<evidence type="ECO:0000313" key="1">
    <source>
        <dbReference type="EMBL" id="BBC80813.1"/>
    </source>
</evidence>
<dbReference type="EMBL" id="AP018515">
    <property type="protein sequence ID" value="BBC80813.1"/>
    <property type="molecule type" value="Genomic_DNA"/>
</dbReference>
<dbReference type="AlphaFoldDB" id="A0A2Z5ZJZ5"/>
<evidence type="ECO:0000313" key="2">
    <source>
        <dbReference type="Proteomes" id="UP000270034"/>
    </source>
</evidence>
<organism evidence="1 2">
    <name type="scientific">Acetobacter orientalis</name>
    <dbReference type="NCBI Taxonomy" id="146474"/>
    <lineage>
        <taxon>Bacteria</taxon>
        <taxon>Pseudomonadati</taxon>
        <taxon>Pseudomonadota</taxon>
        <taxon>Alphaproteobacteria</taxon>
        <taxon>Acetobacterales</taxon>
        <taxon>Acetobacteraceae</taxon>
        <taxon>Acetobacter</taxon>
    </lineage>
</organism>
<protein>
    <submittedName>
        <fullName evidence="1">IS5 family transposase</fullName>
    </submittedName>
</protein>
<accession>A0A2Z5ZJZ5</accession>
<dbReference type="KEGG" id="aot:AcetOri_orf03728"/>
<reference evidence="1 2" key="1">
    <citation type="submission" date="2018-02" db="EMBL/GenBank/DDBJ databases">
        <title>Acetobacter orientalis genome.</title>
        <authorList>
            <person name="Nakashima N."/>
            <person name="Tamura T."/>
        </authorList>
    </citation>
    <scope>NUCLEOTIDE SEQUENCE [LARGE SCALE GENOMIC DNA]</scope>
    <source>
        <strain evidence="1 2">FAN1</strain>
    </source>
</reference>
<gene>
    <name evidence="1" type="ORF">AcetOrient_orf03728</name>
</gene>
<sequence>MLTYPAMGQRQMWVFDPASIFKILLMQALNTLPGVLAEYI</sequence>
<proteinExistence type="predicted"/>